<comment type="subcellular location">
    <subcellularLocation>
        <location evidence="1">Membrane</location>
        <topology evidence="1">Multi-pass membrane protein</topology>
    </subcellularLocation>
</comment>
<keyword evidence="5" id="KW-0571">Peptide transport</keyword>
<evidence type="ECO:0000256" key="1">
    <source>
        <dbReference type="ARBA" id="ARBA00004141"/>
    </source>
</evidence>
<evidence type="ECO:0000256" key="10">
    <source>
        <dbReference type="SAM" id="Phobius"/>
    </source>
</evidence>
<protein>
    <submittedName>
        <fullName evidence="11">Uncharacterized protein</fullName>
    </submittedName>
</protein>
<organism evidence="11 12">
    <name type="scientific">Pyricularia oryzae</name>
    <name type="common">Rice blast fungus</name>
    <name type="synonym">Magnaporthe oryzae</name>
    <dbReference type="NCBI Taxonomy" id="318829"/>
    <lineage>
        <taxon>Eukaryota</taxon>
        <taxon>Fungi</taxon>
        <taxon>Dikarya</taxon>
        <taxon>Ascomycota</taxon>
        <taxon>Pezizomycotina</taxon>
        <taxon>Sordariomycetes</taxon>
        <taxon>Sordariomycetidae</taxon>
        <taxon>Magnaporthales</taxon>
        <taxon>Pyriculariaceae</taxon>
        <taxon>Pyricularia</taxon>
    </lineage>
</organism>
<feature type="transmembrane region" description="Helical" evidence="10">
    <location>
        <begin position="574"/>
        <end position="593"/>
    </location>
</feature>
<feature type="transmembrane region" description="Helical" evidence="10">
    <location>
        <begin position="527"/>
        <end position="553"/>
    </location>
</feature>
<keyword evidence="6" id="KW-0653">Protein transport</keyword>
<feature type="region of interest" description="Disordered" evidence="9">
    <location>
        <begin position="40"/>
        <end position="76"/>
    </location>
</feature>
<feature type="transmembrane region" description="Helical" evidence="10">
    <location>
        <begin position="265"/>
        <end position="283"/>
    </location>
</feature>
<evidence type="ECO:0000256" key="5">
    <source>
        <dbReference type="ARBA" id="ARBA00022856"/>
    </source>
</evidence>
<name>A0A4P7N4E1_PYROR</name>
<feature type="compositionally biased region" description="Basic and acidic residues" evidence="9">
    <location>
        <begin position="48"/>
        <end position="64"/>
    </location>
</feature>
<feature type="transmembrane region" description="Helical" evidence="10">
    <location>
        <begin position="605"/>
        <end position="628"/>
    </location>
</feature>
<evidence type="ECO:0000256" key="8">
    <source>
        <dbReference type="ARBA" id="ARBA00023136"/>
    </source>
</evidence>
<sequence length="816" mass="90473">MAQEAPKITDIGVPLEQVSDVREVGPEAEAITQVRMVRANSEASSLSDMEKKSSSTVEVKHQESTRSSTDVEDNGREKVSANMEVVALKALHTDDDPTQNPWTFRAFFLGLALAAFGSSLATIFHFRPQSIGISITFLTVISYVFGNAMARYIPSKGPIGRFLNPHGFNSKEHLGIIIMASSASSTAHATDVLAAQKLFYNIVPHPAVAIMLLFSSQLLGYGLAGYLRESLVYPTAMIWPSQLPLASLIETLHRNRTEMASRWKFFWIIFWSIAVYEFFPQYITPVLTGVSVFCLAQQKNHMFTNIFGGAAGNEGLGVGALSFDLQYIGVSAFFLPLKMITNAFIGYVLCIVLFVILFYKNVWSAMQFPFLSQQLFAAESNSTHYRIYNQSAILNDRLELDEEALKQHGLPFFAATHASALLTTNLATGATILHIILYHPQIVKSAMGWGTHSWRRYLKYLKNPKQIFKYEEKTFSPTEDPANLDPHHRTMLQNYKEVPNWWYGICLGLSVIAAGACIYLAESTLPWYLFFLAIVIAYLYVVFFGALSGLLGFHVPIGSAIQLLGGWLNPGKPLSLMFFSLFAFTTSGQALYLVSHLKLGQYGKLAPRCTFTFQILGTVVGCILNFALMSSITTEQRDILLSIQGTNIWSGTHVQSFNSNAISFGALSKFMFVGGTYASVVYALPLGFLIPLPLWLAGKAWPKYAKSLSYIVTPVICAHLGFLSGGINSSVFMHFILAFTVQFYVRKKYPAWFLKYNYLLAAALSGGLELTIFFLTFIFNGAVMKQIPMPNYALNPKGNLDYCMRDPALAGARGGQ</sequence>
<feature type="transmembrane region" description="Helical" evidence="10">
    <location>
        <begin position="339"/>
        <end position="359"/>
    </location>
</feature>
<feature type="transmembrane region" description="Helical" evidence="10">
    <location>
        <begin position="670"/>
        <end position="690"/>
    </location>
</feature>
<evidence type="ECO:0000256" key="6">
    <source>
        <dbReference type="ARBA" id="ARBA00022927"/>
    </source>
</evidence>
<keyword evidence="3" id="KW-0813">Transport</keyword>
<dbReference type="PANTHER" id="PTHR22601">
    <property type="entry name" value="ISP4 LIKE PROTEIN"/>
    <property type="match status" value="1"/>
</dbReference>
<dbReference type="GO" id="GO:0015031">
    <property type="term" value="P:protein transport"/>
    <property type="evidence" value="ECO:0007669"/>
    <property type="project" value="UniProtKB-KW"/>
</dbReference>
<feature type="transmembrane region" description="Helical" evidence="10">
    <location>
        <begin position="102"/>
        <end position="124"/>
    </location>
</feature>
<feature type="transmembrane region" description="Helical" evidence="10">
    <location>
        <begin position="710"/>
        <end position="737"/>
    </location>
</feature>
<dbReference type="GO" id="GO:0035673">
    <property type="term" value="F:oligopeptide transmembrane transporter activity"/>
    <property type="evidence" value="ECO:0007669"/>
    <property type="project" value="InterPro"/>
</dbReference>
<dbReference type="AlphaFoldDB" id="A0A4P7N4E1"/>
<dbReference type="InterPro" id="IPR004813">
    <property type="entry name" value="OPT"/>
</dbReference>
<keyword evidence="4 10" id="KW-0812">Transmembrane</keyword>
<dbReference type="Pfam" id="PF03169">
    <property type="entry name" value="OPT"/>
    <property type="match status" value="1"/>
</dbReference>
<comment type="similarity">
    <text evidence="2">Belongs to the oligopeptide OPT transporter family.</text>
</comment>
<dbReference type="GO" id="GO:0016020">
    <property type="term" value="C:membrane"/>
    <property type="evidence" value="ECO:0007669"/>
    <property type="project" value="UniProtKB-SubCell"/>
</dbReference>
<feature type="transmembrane region" description="Helical" evidence="10">
    <location>
        <begin position="758"/>
        <end position="779"/>
    </location>
</feature>
<keyword evidence="7 10" id="KW-1133">Transmembrane helix</keyword>
<feature type="transmembrane region" description="Helical" evidence="10">
    <location>
        <begin position="131"/>
        <end position="153"/>
    </location>
</feature>
<evidence type="ECO:0000313" key="11">
    <source>
        <dbReference type="EMBL" id="QBZ57349.1"/>
    </source>
</evidence>
<evidence type="ECO:0000256" key="3">
    <source>
        <dbReference type="ARBA" id="ARBA00022448"/>
    </source>
</evidence>
<feature type="transmembrane region" description="Helical" evidence="10">
    <location>
        <begin position="501"/>
        <end position="521"/>
    </location>
</feature>
<proteinExistence type="inferred from homology"/>
<keyword evidence="8 10" id="KW-0472">Membrane</keyword>
<dbReference type="InterPro" id="IPR004648">
    <property type="entry name" value="Oligpept_transpt"/>
</dbReference>
<evidence type="ECO:0000256" key="7">
    <source>
        <dbReference type="ARBA" id="ARBA00022989"/>
    </source>
</evidence>
<evidence type="ECO:0000256" key="9">
    <source>
        <dbReference type="SAM" id="MobiDB-lite"/>
    </source>
</evidence>
<feature type="transmembrane region" description="Helical" evidence="10">
    <location>
        <begin position="207"/>
        <end position="227"/>
    </location>
</feature>
<accession>A0A4P7N4E1</accession>
<dbReference type="EMBL" id="CP034205">
    <property type="protein sequence ID" value="QBZ57349.1"/>
    <property type="molecule type" value="Genomic_DNA"/>
</dbReference>
<dbReference type="Proteomes" id="UP000294847">
    <property type="component" value="Chromosome 2"/>
</dbReference>
<evidence type="ECO:0000313" key="12">
    <source>
        <dbReference type="Proteomes" id="UP000294847"/>
    </source>
</evidence>
<reference evidence="11 12" key="1">
    <citation type="journal article" date="2019" name="Mol. Biol. Evol.">
        <title>Blast fungal genomes show frequent chromosomal changes, gene gains and losses, and effector gene turnover.</title>
        <authorList>
            <person name="Gomez Luciano L.B."/>
            <person name="Jason Tsai I."/>
            <person name="Chuma I."/>
            <person name="Tosa Y."/>
            <person name="Chen Y.H."/>
            <person name="Li J.Y."/>
            <person name="Li M.Y."/>
            <person name="Jade Lu M.Y."/>
            <person name="Nakayashiki H."/>
            <person name="Li W.H."/>
        </authorList>
    </citation>
    <scope>NUCLEOTIDE SEQUENCE [LARGE SCALE GENOMIC DNA]</scope>
    <source>
        <strain evidence="11">MZ5-1-6</strain>
    </source>
</reference>
<evidence type="ECO:0000256" key="2">
    <source>
        <dbReference type="ARBA" id="ARBA00008807"/>
    </source>
</evidence>
<evidence type="ECO:0000256" key="4">
    <source>
        <dbReference type="ARBA" id="ARBA00022692"/>
    </source>
</evidence>
<gene>
    <name evidence="11" type="ORF">PoMZ_02273</name>
</gene>
<dbReference type="NCBIfam" id="TIGR00728">
    <property type="entry name" value="OPT_sfam"/>
    <property type="match status" value="1"/>
</dbReference>